<evidence type="ECO:0000259" key="2">
    <source>
        <dbReference type="Pfam" id="PF26589"/>
    </source>
</evidence>
<keyword evidence="1" id="KW-0472">Membrane</keyword>
<evidence type="ECO:0000313" key="3">
    <source>
        <dbReference type="EMBL" id="EJN56878.1"/>
    </source>
</evidence>
<feature type="domain" description="DUF8186" evidence="2">
    <location>
        <begin position="109"/>
        <end position="284"/>
    </location>
</feature>
<name>J2ZV13_9EURY</name>
<organism evidence="3 4">
    <name type="scientific">Halogranum salarium B-1</name>
    <dbReference type="NCBI Taxonomy" id="1210908"/>
    <lineage>
        <taxon>Archaea</taxon>
        <taxon>Methanobacteriati</taxon>
        <taxon>Methanobacteriota</taxon>
        <taxon>Stenosarchaea group</taxon>
        <taxon>Halobacteria</taxon>
        <taxon>Halobacteriales</taxon>
        <taxon>Haloferacaceae</taxon>
    </lineage>
</organism>
<evidence type="ECO:0000256" key="1">
    <source>
        <dbReference type="SAM" id="Phobius"/>
    </source>
</evidence>
<reference evidence="3 4" key="1">
    <citation type="journal article" date="2012" name="J. Bacteriol.">
        <title>Draft Genome Sequence of the Extremely Halophilic Archaeon Halogranum salarium B-1T.</title>
        <authorList>
            <person name="Kim K.K."/>
            <person name="Lee K.C."/>
            <person name="Lee J.S."/>
        </authorList>
    </citation>
    <scope>NUCLEOTIDE SEQUENCE [LARGE SCALE GENOMIC DNA]</scope>
    <source>
        <strain evidence="3 4">B-1</strain>
    </source>
</reference>
<dbReference type="AlphaFoldDB" id="J2ZV13"/>
<evidence type="ECO:0000313" key="4">
    <source>
        <dbReference type="Proteomes" id="UP000007813"/>
    </source>
</evidence>
<sequence>MSSRLLLTVLLVCLLAVPIGTAMTTSQPTPPDSAARAFVADDSDPEQGALPPFVLSGLADAIAMENLTVEEASRMRDFTYNTTAPQYRVGDDEQTLREYRRDQLQSIERNRSTSLWLPDSERSNGTVVKDAHVTILGSESGVASRFNATQSGDNESHLQYIPRNGTVFAQLDYATVLPEQTCTVAGDTKTCLSYRLLDQRVNRTLRIGSQEWRATEDPPRQLSYSGARASDPTEMHVEATIETTVAVQTKIYTRDGGEWTVANTSLSEPTVFSETVKDSTRVVVTTNQPLTVTQTVVESKTGDDRLILQFDGSQSMADRRLWSTARFEGSNTRLRNVWGVYSQRRYSNATRGTQRVVDANITVDEDGAKASLSQSVTTADTETVGFPNVLELQLLAQSPSPTIQRGPNTGVLAAPEIASINGFTLTQRPAPLDRRVNLTSVPAQGTQTIVITNSDEPLTEIHDIHGDPIPIETQRTDERQTNLSTTMLNDTHARVTLSDAKSGQPLADQPLWLSGAAQPTVRTNAQGSAIIERRDLYVTTRFRGTTAASADVYYSATRTQLAFSPDPFDIYQLLMSLAGALVSIAAFLVFYLPIAYLRGGTR</sequence>
<comment type="caution">
    <text evidence="3">The sequence shown here is derived from an EMBL/GenBank/DDBJ whole genome shotgun (WGS) entry which is preliminary data.</text>
</comment>
<protein>
    <recommendedName>
        <fullName evidence="2">DUF8186 domain-containing protein</fullName>
    </recommendedName>
</protein>
<dbReference type="InterPro" id="IPR058499">
    <property type="entry name" value="DUF8186"/>
</dbReference>
<keyword evidence="1" id="KW-1133">Transmembrane helix</keyword>
<dbReference type="EMBL" id="ALJD01000017">
    <property type="protein sequence ID" value="EJN56878.1"/>
    <property type="molecule type" value="Genomic_DNA"/>
</dbReference>
<gene>
    <name evidence="3" type="ORF">HSB1_46950</name>
</gene>
<feature type="transmembrane region" description="Helical" evidence="1">
    <location>
        <begin position="573"/>
        <end position="597"/>
    </location>
</feature>
<dbReference type="eggNOG" id="arCOG06162">
    <property type="taxonomic scope" value="Archaea"/>
</dbReference>
<proteinExistence type="predicted"/>
<dbReference type="Pfam" id="PF26589">
    <property type="entry name" value="DUF8186"/>
    <property type="match status" value="1"/>
</dbReference>
<dbReference type="RefSeq" id="WP_009378118.1">
    <property type="nucleotide sequence ID" value="NZ_ALJD01000017.1"/>
</dbReference>
<accession>J2ZV13</accession>
<keyword evidence="1" id="KW-0812">Transmembrane</keyword>
<dbReference type="Proteomes" id="UP000007813">
    <property type="component" value="Unassembled WGS sequence"/>
</dbReference>